<feature type="domain" description="DUF6314" evidence="1">
    <location>
        <begin position="13"/>
        <end position="142"/>
    </location>
</feature>
<keyword evidence="3" id="KW-1185">Reference proteome</keyword>
<dbReference type="Pfam" id="PF19834">
    <property type="entry name" value="DUF6314"/>
    <property type="match status" value="1"/>
</dbReference>
<accession>A0ABY8XCE9</accession>
<dbReference type="EMBL" id="CP127173">
    <property type="protein sequence ID" value="WIV53436.1"/>
    <property type="molecule type" value="Genomic_DNA"/>
</dbReference>
<sequence>MDCYPVLDLAAHFAGEWRLDREILTAAGEPVGEVTGTATFTEEGGVLVYREVGEMRLGGYTGPVMRTLHYRLAEPGRADVHFDHGGFFHELDLRAGCWETDHPCRADLYHGSYRVLDAQRWRQEWAVRGPAKDHLIVTRFSRASG</sequence>
<dbReference type="InterPro" id="IPR045632">
    <property type="entry name" value="DUF6314"/>
</dbReference>
<protein>
    <submittedName>
        <fullName evidence="2">DUF6314 family protein</fullName>
    </submittedName>
</protein>
<evidence type="ECO:0000313" key="2">
    <source>
        <dbReference type="EMBL" id="WIV53436.1"/>
    </source>
</evidence>
<gene>
    <name evidence="2" type="ORF">QP939_31630</name>
</gene>
<reference evidence="2 3" key="1">
    <citation type="submission" date="2023-06" db="EMBL/GenBank/DDBJ databases">
        <authorList>
            <person name="Oyuntsetseg B."/>
            <person name="Kim S.B."/>
        </authorList>
    </citation>
    <scope>NUCLEOTIDE SEQUENCE [LARGE SCALE GENOMIC DNA]</scope>
    <source>
        <strain evidence="2 3">2-2</strain>
    </source>
</reference>
<dbReference type="Proteomes" id="UP001227101">
    <property type="component" value="Chromosome"/>
</dbReference>
<organism evidence="2 3">
    <name type="scientific">Amycolatopsis nalaikhensis</name>
    <dbReference type="NCBI Taxonomy" id="715472"/>
    <lineage>
        <taxon>Bacteria</taxon>
        <taxon>Bacillati</taxon>
        <taxon>Actinomycetota</taxon>
        <taxon>Actinomycetes</taxon>
        <taxon>Pseudonocardiales</taxon>
        <taxon>Pseudonocardiaceae</taxon>
        <taxon>Amycolatopsis</taxon>
    </lineage>
</organism>
<dbReference type="RefSeq" id="WP_285449853.1">
    <property type="nucleotide sequence ID" value="NZ_CP127173.1"/>
</dbReference>
<name>A0ABY8XCE9_9PSEU</name>
<evidence type="ECO:0000259" key="1">
    <source>
        <dbReference type="Pfam" id="PF19834"/>
    </source>
</evidence>
<evidence type="ECO:0000313" key="3">
    <source>
        <dbReference type="Proteomes" id="UP001227101"/>
    </source>
</evidence>
<proteinExistence type="predicted"/>